<gene>
    <name evidence="1" type="ORF">NTEN_LOCUS6549</name>
</gene>
<dbReference type="Proteomes" id="UP000479000">
    <property type="component" value="Unassembled WGS sequence"/>
</dbReference>
<protein>
    <submittedName>
        <fullName evidence="1">Uncharacterized protein</fullName>
    </submittedName>
</protein>
<accession>A0A6H5GD46</accession>
<reference evidence="1 2" key="1">
    <citation type="submission" date="2020-02" db="EMBL/GenBank/DDBJ databases">
        <authorList>
            <person name="Ferguson B K."/>
        </authorList>
    </citation>
    <scope>NUCLEOTIDE SEQUENCE [LARGE SCALE GENOMIC DNA]</scope>
</reference>
<sequence length="122" mass="13540">MKSLRLSPVSRFLYLYHDNETFSPERSVSLKIQTTCAGKAGDDAQKAAVVIRLISGFKYSRQRLLSGEDRGFEIGDRTGLCGEMKGRVTLVIGQVDVQVGHVQKGFEQFEAAISGEHNFPVY</sequence>
<dbReference type="EMBL" id="CADCXU010009872">
    <property type="protein sequence ID" value="CAB0000762.1"/>
    <property type="molecule type" value="Genomic_DNA"/>
</dbReference>
<evidence type="ECO:0000313" key="2">
    <source>
        <dbReference type="Proteomes" id="UP000479000"/>
    </source>
</evidence>
<organism evidence="1 2">
    <name type="scientific">Nesidiocoris tenuis</name>
    <dbReference type="NCBI Taxonomy" id="355587"/>
    <lineage>
        <taxon>Eukaryota</taxon>
        <taxon>Metazoa</taxon>
        <taxon>Ecdysozoa</taxon>
        <taxon>Arthropoda</taxon>
        <taxon>Hexapoda</taxon>
        <taxon>Insecta</taxon>
        <taxon>Pterygota</taxon>
        <taxon>Neoptera</taxon>
        <taxon>Paraneoptera</taxon>
        <taxon>Hemiptera</taxon>
        <taxon>Heteroptera</taxon>
        <taxon>Panheteroptera</taxon>
        <taxon>Cimicomorpha</taxon>
        <taxon>Miridae</taxon>
        <taxon>Dicyphina</taxon>
        <taxon>Nesidiocoris</taxon>
    </lineage>
</organism>
<proteinExistence type="predicted"/>
<dbReference type="AlphaFoldDB" id="A0A6H5GD46"/>
<name>A0A6H5GD46_9HEMI</name>
<evidence type="ECO:0000313" key="1">
    <source>
        <dbReference type="EMBL" id="CAB0000762.1"/>
    </source>
</evidence>
<keyword evidence="2" id="KW-1185">Reference proteome</keyword>